<reference evidence="1" key="1">
    <citation type="submission" date="2021-01" db="EMBL/GenBank/DDBJ databases">
        <authorList>
            <person name="Kaushik A."/>
        </authorList>
    </citation>
    <scope>NUCLEOTIDE SEQUENCE</scope>
    <source>
        <strain evidence="1">AG5</strain>
    </source>
</reference>
<sequence length="160" mass="17756">MWVNDKGLLLLHKSDRFAPSHTPSSPLLMSPLWMYYTRPLALWPFASALFATLPSQAAHYLSLLATNDLATGSRLLDVVPTLYETGQGQVCGWELFADTTNTQMYPGKCITRKKRNPASINYTPNAFATTNVKYQDDPGTLQRCVYASPAVRVLLSDLVS</sequence>
<proteinExistence type="predicted"/>
<name>A0A8H3E6E4_9AGAM</name>
<protein>
    <submittedName>
        <fullName evidence="1">Uncharacterized protein</fullName>
    </submittedName>
</protein>
<accession>A0A8H3E6E4</accession>
<gene>
    <name evidence="1" type="ORF">RDB_LOCUS127991</name>
</gene>
<evidence type="ECO:0000313" key="1">
    <source>
        <dbReference type="EMBL" id="CAE7191281.1"/>
    </source>
</evidence>
<organism evidence="1 2">
    <name type="scientific">Rhizoctonia solani</name>
    <dbReference type="NCBI Taxonomy" id="456999"/>
    <lineage>
        <taxon>Eukaryota</taxon>
        <taxon>Fungi</taxon>
        <taxon>Dikarya</taxon>
        <taxon>Basidiomycota</taxon>
        <taxon>Agaricomycotina</taxon>
        <taxon>Agaricomycetes</taxon>
        <taxon>Cantharellales</taxon>
        <taxon>Ceratobasidiaceae</taxon>
        <taxon>Rhizoctonia</taxon>
    </lineage>
</organism>
<dbReference type="AlphaFoldDB" id="A0A8H3E6E4"/>
<dbReference type="EMBL" id="CAJNJQ010003073">
    <property type="protein sequence ID" value="CAE7191281.1"/>
    <property type="molecule type" value="Genomic_DNA"/>
</dbReference>
<dbReference type="Proteomes" id="UP000663827">
    <property type="component" value="Unassembled WGS sequence"/>
</dbReference>
<comment type="caution">
    <text evidence="1">The sequence shown here is derived from an EMBL/GenBank/DDBJ whole genome shotgun (WGS) entry which is preliminary data.</text>
</comment>
<evidence type="ECO:0000313" key="2">
    <source>
        <dbReference type="Proteomes" id="UP000663827"/>
    </source>
</evidence>